<keyword evidence="2" id="KW-0645">Protease</keyword>
<evidence type="ECO:0000256" key="2">
    <source>
        <dbReference type="ARBA" id="ARBA00022670"/>
    </source>
</evidence>
<keyword evidence="10" id="KW-1185">Reference proteome</keyword>
<dbReference type="Gene3D" id="3.40.50.200">
    <property type="entry name" value="Peptidase S8/S53 domain"/>
    <property type="match status" value="1"/>
</dbReference>
<dbReference type="PANTHER" id="PTHR43806:SF11">
    <property type="entry name" value="CEREVISIN-RELATED"/>
    <property type="match status" value="1"/>
</dbReference>
<dbReference type="InterPro" id="IPR000209">
    <property type="entry name" value="Peptidase_S8/S53_dom"/>
</dbReference>
<evidence type="ECO:0000259" key="8">
    <source>
        <dbReference type="Pfam" id="PF00082"/>
    </source>
</evidence>
<evidence type="ECO:0000256" key="7">
    <source>
        <dbReference type="SAM" id="Phobius"/>
    </source>
</evidence>
<evidence type="ECO:0000256" key="1">
    <source>
        <dbReference type="ARBA" id="ARBA00011073"/>
    </source>
</evidence>
<evidence type="ECO:0000256" key="3">
    <source>
        <dbReference type="ARBA" id="ARBA00022801"/>
    </source>
</evidence>
<dbReference type="SUPFAM" id="SSF52743">
    <property type="entry name" value="Subtilisin-like"/>
    <property type="match status" value="1"/>
</dbReference>
<accession>A0ABP9EK51</accession>
<dbReference type="Pfam" id="PF00082">
    <property type="entry name" value="Peptidase_S8"/>
    <property type="match status" value="1"/>
</dbReference>
<name>A0ABP9EK51_9ACTN</name>
<comment type="caution">
    <text evidence="5">Lacks conserved residue(s) required for the propagation of feature annotation.</text>
</comment>
<gene>
    <name evidence="9" type="ORF">GCM10023235_72020</name>
</gene>
<dbReference type="InterPro" id="IPR050131">
    <property type="entry name" value="Peptidase_S8_subtilisin-like"/>
</dbReference>
<dbReference type="EMBL" id="BAABIS010000001">
    <property type="protein sequence ID" value="GAA4881340.1"/>
    <property type="molecule type" value="Genomic_DNA"/>
</dbReference>
<dbReference type="InterPro" id="IPR036852">
    <property type="entry name" value="Peptidase_S8/S53_dom_sf"/>
</dbReference>
<keyword evidence="3" id="KW-0378">Hydrolase</keyword>
<keyword evidence="7" id="KW-1133">Transmembrane helix</keyword>
<organism evidence="9 10">
    <name type="scientific">Kitasatospora terrestris</name>
    <dbReference type="NCBI Taxonomy" id="258051"/>
    <lineage>
        <taxon>Bacteria</taxon>
        <taxon>Bacillati</taxon>
        <taxon>Actinomycetota</taxon>
        <taxon>Actinomycetes</taxon>
        <taxon>Kitasatosporales</taxon>
        <taxon>Streptomycetaceae</taxon>
        <taxon>Kitasatospora</taxon>
    </lineage>
</organism>
<protein>
    <recommendedName>
        <fullName evidence="8">Peptidase S8/S53 domain-containing protein</fullName>
    </recommendedName>
</protein>
<comment type="similarity">
    <text evidence="1 5">Belongs to the peptidase S8 family.</text>
</comment>
<keyword evidence="7" id="KW-0472">Membrane</keyword>
<evidence type="ECO:0000256" key="6">
    <source>
        <dbReference type="SAM" id="MobiDB-lite"/>
    </source>
</evidence>
<evidence type="ECO:0000256" key="4">
    <source>
        <dbReference type="ARBA" id="ARBA00022825"/>
    </source>
</evidence>
<dbReference type="PRINTS" id="PR00723">
    <property type="entry name" value="SUBTILISIN"/>
</dbReference>
<keyword evidence="7" id="KW-0812">Transmembrane</keyword>
<dbReference type="PROSITE" id="PS51892">
    <property type="entry name" value="SUBTILASE"/>
    <property type="match status" value="1"/>
</dbReference>
<keyword evidence="4" id="KW-0720">Serine protease</keyword>
<feature type="transmembrane region" description="Helical" evidence="7">
    <location>
        <begin position="391"/>
        <end position="412"/>
    </location>
</feature>
<proteinExistence type="inferred from homology"/>
<evidence type="ECO:0000313" key="9">
    <source>
        <dbReference type="EMBL" id="GAA4881340.1"/>
    </source>
</evidence>
<reference evidence="10" key="1">
    <citation type="journal article" date="2019" name="Int. J. Syst. Evol. Microbiol.">
        <title>The Global Catalogue of Microorganisms (GCM) 10K type strain sequencing project: providing services to taxonomists for standard genome sequencing and annotation.</title>
        <authorList>
            <consortium name="The Broad Institute Genomics Platform"/>
            <consortium name="The Broad Institute Genome Sequencing Center for Infectious Disease"/>
            <person name="Wu L."/>
            <person name="Ma J."/>
        </authorList>
    </citation>
    <scope>NUCLEOTIDE SEQUENCE [LARGE SCALE GENOMIC DNA]</scope>
    <source>
        <strain evidence="10">JCM 13006</strain>
    </source>
</reference>
<evidence type="ECO:0000256" key="5">
    <source>
        <dbReference type="PROSITE-ProRule" id="PRU01240"/>
    </source>
</evidence>
<feature type="domain" description="Peptidase S8/S53" evidence="8">
    <location>
        <begin position="102"/>
        <end position="351"/>
    </location>
</feature>
<sequence length="428" mass="41881">MPRPAPTVRAEQRGPGSSRPTGAAPRAGGRSAVLLLAVGLLLPAAAGAAADTPDALPGVTQLRRDAEDGQNGCLPRSTRGSQLTPWAQAFLRPDRVWLLSQGEGVTVAVLGSGVEDGNGLLTGRLDRAPLPGGADPAQDCVGHGTFLADLIAADRREGTGFAGFAPRARILAVPVTDGTGVSSPDLLARGITAAVDRGARVLAVGVALPAGSDALAAAVRAARDRGALVVAPAAPDSVPFGSSGPGPAYPAAYPEVLAVRDLAPGGALPGSSSSAAVGGRVDLAAPGDGVTGPGAGPGGHYIGTGPSYATAFVAATAALVLGYRPGLTADGLTRRLEDTAYRSTDPGYGHGTVDPIAAVTRSGEAAPGTPLPAAAVVMPPARPATHAPAQAVLVALAALGGSAVVAAAVAAVPRARGRGRRPGQPAGE</sequence>
<dbReference type="Proteomes" id="UP001501752">
    <property type="component" value="Unassembled WGS sequence"/>
</dbReference>
<evidence type="ECO:0000313" key="10">
    <source>
        <dbReference type="Proteomes" id="UP001501752"/>
    </source>
</evidence>
<dbReference type="RefSeq" id="WP_345701112.1">
    <property type="nucleotide sequence ID" value="NZ_BAABIS010000001.1"/>
</dbReference>
<dbReference type="PANTHER" id="PTHR43806">
    <property type="entry name" value="PEPTIDASE S8"/>
    <property type="match status" value="1"/>
</dbReference>
<comment type="caution">
    <text evidence="9">The sequence shown here is derived from an EMBL/GenBank/DDBJ whole genome shotgun (WGS) entry which is preliminary data.</text>
</comment>
<dbReference type="InterPro" id="IPR015500">
    <property type="entry name" value="Peptidase_S8_subtilisin-rel"/>
</dbReference>
<feature type="region of interest" description="Disordered" evidence="6">
    <location>
        <begin position="1"/>
        <end position="26"/>
    </location>
</feature>